<dbReference type="InterPro" id="IPR029068">
    <property type="entry name" value="Glyas_Bleomycin-R_OHBP_Dase"/>
</dbReference>
<keyword evidence="2" id="KW-1185">Reference proteome</keyword>
<reference evidence="1 2" key="1">
    <citation type="submission" date="2023-08" db="EMBL/GenBank/DDBJ databases">
        <authorList>
            <person name="Park J.-S."/>
        </authorList>
    </citation>
    <scope>NUCLEOTIDE SEQUENCE [LARGE SCALE GENOMIC DNA]</scope>
    <source>
        <strain evidence="1 2">2205SS18-9</strain>
    </source>
</reference>
<dbReference type="SUPFAM" id="SSF54593">
    <property type="entry name" value="Glyoxalase/Bleomycin resistance protein/Dihydroxybiphenyl dioxygenase"/>
    <property type="match status" value="1"/>
</dbReference>
<comment type="caution">
    <text evidence="1">The sequence shown here is derived from an EMBL/GenBank/DDBJ whole genome shotgun (WGS) entry which is preliminary data.</text>
</comment>
<organism evidence="1 2">
    <name type="scientific">Chengkuizengella axinellae</name>
    <dbReference type="NCBI Taxonomy" id="3064388"/>
    <lineage>
        <taxon>Bacteria</taxon>
        <taxon>Bacillati</taxon>
        <taxon>Bacillota</taxon>
        <taxon>Bacilli</taxon>
        <taxon>Bacillales</taxon>
        <taxon>Paenibacillaceae</taxon>
        <taxon>Chengkuizengella</taxon>
    </lineage>
</organism>
<evidence type="ECO:0000313" key="2">
    <source>
        <dbReference type="Proteomes" id="UP001231941"/>
    </source>
</evidence>
<gene>
    <name evidence="1" type="ORF">Q5Y73_21745</name>
</gene>
<dbReference type="Proteomes" id="UP001231941">
    <property type="component" value="Unassembled WGS sequence"/>
</dbReference>
<protein>
    <recommendedName>
        <fullName evidence="3">VOC domain-containing protein</fullName>
    </recommendedName>
</protein>
<dbReference type="EMBL" id="JAVAMP010000018">
    <property type="protein sequence ID" value="MDP5276721.1"/>
    <property type="molecule type" value="Genomic_DNA"/>
</dbReference>
<dbReference type="RefSeq" id="WP_305994029.1">
    <property type="nucleotide sequence ID" value="NZ_JAVAMP010000018.1"/>
</dbReference>
<proteinExistence type="predicted"/>
<dbReference type="Gene3D" id="3.10.180.10">
    <property type="entry name" value="2,3-Dihydroxybiphenyl 1,2-Dioxygenase, domain 1"/>
    <property type="match status" value="1"/>
</dbReference>
<sequence length="200" mass="23273">MLFHYHFWTPNVEETERFYKELGFEVTLRVGKFQGEFQKFNPPLNWNDFRDHNILFRVIEVRKGSINITFGYGKKVMFDHIGFLVSQKEYNAIYDRAKEMNWSIDEGDRRTFITTPYGFKIELQTNMDVVNDQDDSTLVQLNIMVKDQGLEKDLSLLFNTDMKSVTSLLGDMVTVKEAVIQGISTSKIDPNGVEVINISH</sequence>
<evidence type="ECO:0008006" key="3">
    <source>
        <dbReference type="Google" id="ProtNLM"/>
    </source>
</evidence>
<evidence type="ECO:0000313" key="1">
    <source>
        <dbReference type="EMBL" id="MDP5276721.1"/>
    </source>
</evidence>
<accession>A0ABT9J530</accession>
<name>A0ABT9J530_9BACL</name>